<dbReference type="Proteomes" id="UP001176429">
    <property type="component" value="Unassembled WGS sequence"/>
</dbReference>
<dbReference type="Gene3D" id="3.40.50.300">
    <property type="entry name" value="P-loop containing nucleotide triphosphate hydrolases"/>
    <property type="match status" value="2"/>
</dbReference>
<accession>A0ABT9BH83</accession>
<sequence length="443" mass="49067">MAATTPDLRLTRLRISNLHSIGELDVPLWPLTVLVGPNGAGKSNVVDALRLLRDCLTRGLDQALLDRNGLNALRRWTPGGRPLDVSLGVTATIGDNPADFIAYDFTLAADPRLGHTVKREVLEVHAGNGPHYRINWQDGKAILKRNGKNHIADEQSGWRRLGTANLLLGPQVLHGELYAFPIAHTEMDEDSELPEFLFYSELARDFQQLVSNALFYALQPTQLRAPQQIVREVPFDEGGQNLAAVLRSLRHSRRSTAEVQATLRRLVSDITDFSVEIAGSYLVTYLHYKNAGGRIRKADLGSESDGTLRVLGILAALYQSDPTAQFSTALFGDGDYTYRRLLAIEEPEVNIHPGMLAVLAELFKEASQRRQVLLTTHSPELLDYLPPESFLVVEKEQGETRVGPLAEDQVETVRQQLFTAGELLRTEGLHRQLAPASPTAPTR</sequence>
<evidence type="ECO:0000313" key="3">
    <source>
        <dbReference type="Proteomes" id="UP001176429"/>
    </source>
</evidence>
<keyword evidence="3" id="KW-1185">Reference proteome</keyword>
<reference evidence="2" key="1">
    <citation type="submission" date="2023-07" db="EMBL/GenBank/DDBJ databases">
        <authorList>
            <person name="Kim M.K."/>
        </authorList>
    </citation>
    <scope>NUCLEOTIDE SEQUENCE</scope>
    <source>
        <strain evidence="2">ASUV-10-1</strain>
    </source>
</reference>
<protein>
    <submittedName>
        <fullName evidence="2">AAA family ATPase</fullName>
    </submittedName>
</protein>
<evidence type="ECO:0000259" key="1">
    <source>
        <dbReference type="Pfam" id="PF13304"/>
    </source>
</evidence>
<dbReference type="InterPro" id="IPR003959">
    <property type="entry name" value="ATPase_AAA_core"/>
</dbReference>
<dbReference type="PIRSF" id="PIRSF029347">
    <property type="entry name" value="RecF"/>
    <property type="match status" value="1"/>
</dbReference>
<dbReference type="PANTHER" id="PTHR32182">
    <property type="entry name" value="DNA REPLICATION AND REPAIR PROTEIN RECF"/>
    <property type="match status" value="1"/>
</dbReference>
<name>A0ABT9BH83_9BACT</name>
<dbReference type="PANTHER" id="PTHR32182:SF25">
    <property type="entry name" value="SLR1056 PROTEIN"/>
    <property type="match status" value="1"/>
</dbReference>
<comment type="caution">
    <text evidence="2">The sequence shown here is derived from an EMBL/GenBank/DDBJ whole genome shotgun (WGS) entry which is preliminary data.</text>
</comment>
<dbReference type="SUPFAM" id="SSF52540">
    <property type="entry name" value="P-loop containing nucleoside triphosphate hydrolases"/>
    <property type="match status" value="1"/>
</dbReference>
<dbReference type="EMBL" id="JAUQSY010000023">
    <property type="protein sequence ID" value="MDO7877622.1"/>
    <property type="molecule type" value="Genomic_DNA"/>
</dbReference>
<feature type="domain" description="ATPase AAA-type core" evidence="1">
    <location>
        <begin position="31"/>
        <end position="64"/>
    </location>
</feature>
<evidence type="ECO:0000313" key="2">
    <source>
        <dbReference type="EMBL" id="MDO7877622.1"/>
    </source>
</evidence>
<proteinExistence type="predicted"/>
<dbReference type="InterPro" id="IPR014555">
    <property type="entry name" value="RecF-like"/>
</dbReference>
<organism evidence="2 3">
    <name type="scientific">Hymenobacter aranciens</name>
    <dbReference type="NCBI Taxonomy" id="3063996"/>
    <lineage>
        <taxon>Bacteria</taxon>
        <taxon>Pseudomonadati</taxon>
        <taxon>Bacteroidota</taxon>
        <taxon>Cytophagia</taxon>
        <taxon>Cytophagales</taxon>
        <taxon>Hymenobacteraceae</taxon>
        <taxon>Hymenobacter</taxon>
    </lineage>
</organism>
<dbReference type="Pfam" id="PF13304">
    <property type="entry name" value="AAA_21"/>
    <property type="match status" value="2"/>
</dbReference>
<dbReference type="InterPro" id="IPR027417">
    <property type="entry name" value="P-loop_NTPase"/>
</dbReference>
<dbReference type="RefSeq" id="WP_305009073.1">
    <property type="nucleotide sequence ID" value="NZ_JAUQSY010000023.1"/>
</dbReference>
<gene>
    <name evidence="2" type="ORF">Q5H93_22980</name>
</gene>
<feature type="domain" description="ATPase AAA-type core" evidence="1">
    <location>
        <begin position="214"/>
        <end position="383"/>
    </location>
</feature>